<proteinExistence type="predicted"/>
<comment type="caution">
    <text evidence="2">The sequence shown here is derived from an EMBL/GenBank/DDBJ whole genome shotgun (WGS) entry which is preliminary data.</text>
</comment>
<evidence type="ECO:0000256" key="1">
    <source>
        <dbReference type="SAM" id="MobiDB-lite"/>
    </source>
</evidence>
<evidence type="ECO:0000313" key="3">
    <source>
        <dbReference type="Proteomes" id="UP000193144"/>
    </source>
</evidence>
<dbReference type="AlphaFoldDB" id="A0A1Y2A177"/>
<evidence type="ECO:0000313" key="2">
    <source>
        <dbReference type="EMBL" id="ORY16246.1"/>
    </source>
</evidence>
<name>A0A1Y2A177_9PLEO</name>
<reference evidence="2 3" key="1">
    <citation type="submission" date="2016-07" db="EMBL/GenBank/DDBJ databases">
        <title>Pervasive Adenine N6-methylation of Active Genes in Fungi.</title>
        <authorList>
            <consortium name="DOE Joint Genome Institute"/>
            <person name="Mondo S.J."/>
            <person name="Dannebaum R.O."/>
            <person name="Kuo R.C."/>
            <person name="Labutti K."/>
            <person name="Haridas S."/>
            <person name="Kuo A."/>
            <person name="Salamov A."/>
            <person name="Ahrendt S.R."/>
            <person name="Lipzen A."/>
            <person name="Sullivan W."/>
            <person name="Andreopoulos W.B."/>
            <person name="Clum A."/>
            <person name="Lindquist E."/>
            <person name="Daum C."/>
            <person name="Ramamoorthy G.K."/>
            <person name="Gryganskyi A."/>
            <person name="Culley D."/>
            <person name="Magnuson J.K."/>
            <person name="James T.Y."/>
            <person name="O'Malley M.A."/>
            <person name="Stajich J.E."/>
            <person name="Spatafora J.W."/>
            <person name="Visel A."/>
            <person name="Grigoriev I.V."/>
        </authorList>
    </citation>
    <scope>NUCLEOTIDE SEQUENCE [LARGE SCALE GENOMIC DNA]</scope>
    <source>
        <strain evidence="2 3">CBS 115471</strain>
    </source>
</reference>
<feature type="compositionally biased region" description="Basic and acidic residues" evidence="1">
    <location>
        <begin position="9"/>
        <end position="22"/>
    </location>
</feature>
<dbReference type="Proteomes" id="UP000193144">
    <property type="component" value="Unassembled WGS sequence"/>
</dbReference>
<keyword evidence="3" id="KW-1185">Reference proteome</keyword>
<dbReference type="EMBL" id="MCFA01000019">
    <property type="protein sequence ID" value="ORY16246.1"/>
    <property type="molecule type" value="Genomic_DNA"/>
</dbReference>
<accession>A0A1Y2A177</accession>
<protein>
    <submittedName>
        <fullName evidence="2">Uncharacterized protein</fullName>
    </submittedName>
</protein>
<organism evidence="2 3">
    <name type="scientific">Clohesyomyces aquaticus</name>
    <dbReference type="NCBI Taxonomy" id="1231657"/>
    <lineage>
        <taxon>Eukaryota</taxon>
        <taxon>Fungi</taxon>
        <taxon>Dikarya</taxon>
        <taxon>Ascomycota</taxon>
        <taxon>Pezizomycotina</taxon>
        <taxon>Dothideomycetes</taxon>
        <taxon>Pleosporomycetidae</taxon>
        <taxon>Pleosporales</taxon>
        <taxon>Lindgomycetaceae</taxon>
        <taxon>Clohesyomyces</taxon>
    </lineage>
</organism>
<sequence>MKLSIENGVRLDPDSRSSKPDEPLFGACLQSNDFDASGHHGRGGRQRRHFAGAIQFLRWPGASTRLEATKLQGELVGLGGLMVRQALALLELLTERGLVARVRPDPIVLSQILRTFLESSRFLHREADKCKGNCEKTKTRATLAKPMSS</sequence>
<feature type="region of interest" description="Disordered" evidence="1">
    <location>
        <begin position="1"/>
        <end position="22"/>
    </location>
</feature>
<gene>
    <name evidence="2" type="ORF">BCR34DRAFT_119225</name>
</gene>